<gene>
    <name evidence="11" type="ORF">VTJ83DRAFT_693</name>
</gene>
<evidence type="ECO:0000256" key="7">
    <source>
        <dbReference type="SAM" id="MobiDB-lite"/>
    </source>
</evidence>
<dbReference type="PANTHER" id="PTHR47966">
    <property type="entry name" value="BETA-SITE APP-CLEAVING ENZYME, ISOFORM A-RELATED"/>
    <property type="match status" value="1"/>
</dbReference>
<keyword evidence="4 6" id="KW-0064">Aspartyl protease</keyword>
<dbReference type="PROSITE" id="PS00141">
    <property type="entry name" value="ASP_PROTEASE"/>
    <property type="match status" value="1"/>
</dbReference>
<dbReference type="InterPro" id="IPR001461">
    <property type="entry name" value="Aspartic_peptidase_A1"/>
</dbReference>
<keyword evidence="8" id="KW-0472">Membrane</keyword>
<dbReference type="InterPro" id="IPR021109">
    <property type="entry name" value="Peptidase_aspartic_dom_sf"/>
</dbReference>
<evidence type="ECO:0000256" key="5">
    <source>
        <dbReference type="ARBA" id="ARBA00022801"/>
    </source>
</evidence>
<dbReference type="Proteomes" id="UP001600064">
    <property type="component" value="Unassembled WGS sequence"/>
</dbReference>
<feature type="chain" id="PRO_5047365092" description="Peptidase A1 domain-containing protein" evidence="9">
    <location>
        <begin position="20"/>
        <end position="504"/>
    </location>
</feature>
<proteinExistence type="inferred from homology"/>
<comment type="caution">
    <text evidence="11">The sequence shown here is derived from an EMBL/GenBank/DDBJ whole genome shotgun (WGS) entry which is preliminary data.</text>
</comment>
<evidence type="ECO:0000313" key="11">
    <source>
        <dbReference type="EMBL" id="KAL2271322.1"/>
    </source>
</evidence>
<evidence type="ECO:0000256" key="1">
    <source>
        <dbReference type="ARBA" id="ARBA00007447"/>
    </source>
</evidence>
<dbReference type="SUPFAM" id="SSF50630">
    <property type="entry name" value="Acid proteases"/>
    <property type="match status" value="1"/>
</dbReference>
<dbReference type="Pfam" id="PF00026">
    <property type="entry name" value="Asp"/>
    <property type="match status" value="1"/>
</dbReference>
<keyword evidence="8" id="KW-1133">Transmembrane helix</keyword>
<organism evidence="11 12">
    <name type="scientific">Remersonia thermophila</name>
    <dbReference type="NCBI Taxonomy" id="72144"/>
    <lineage>
        <taxon>Eukaryota</taxon>
        <taxon>Fungi</taxon>
        <taxon>Dikarya</taxon>
        <taxon>Ascomycota</taxon>
        <taxon>Pezizomycotina</taxon>
        <taxon>Sordariomycetes</taxon>
        <taxon>Sordariomycetidae</taxon>
        <taxon>Sordariales</taxon>
        <taxon>Sordariales incertae sedis</taxon>
        <taxon>Remersonia</taxon>
    </lineage>
</organism>
<evidence type="ECO:0000256" key="6">
    <source>
        <dbReference type="RuleBase" id="RU000454"/>
    </source>
</evidence>
<evidence type="ECO:0000256" key="4">
    <source>
        <dbReference type="ARBA" id="ARBA00022750"/>
    </source>
</evidence>
<dbReference type="PROSITE" id="PS51767">
    <property type="entry name" value="PEPTIDASE_A1"/>
    <property type="match status" value="1"/>
</dbReference>
<evidence type="ECO:0000256" key="2">
    <source>
        <dbReference type="ARBA" id="ARBA00022670"/>
    </source>
</evidence>
<dbReference type="PROSITE" id="PS51257">
    <property type="entry name" value="PROKAR_LIPOPROTEIN"/>
    <property type="match status" value="1"/>
</dbReference>
<feature type="region of interest" description="Disordered" evidence="7">
    <location>
        <begin position="424"/>
        <end position="449"/>
    </location>
</feature>
<feature type="compositionally biased region" description="Polar residues" evidence="7">
    <location>
        <begin position="436"/>
        <end position="449"/>
    </location>
</feature>
<dbReference type="PANTHER" id="PTHR47966:SF65">
    <property type="entry name" value="ASPARTIC-TYPE ENDOPEPTIDASE"/>
    <property type="match status" value="1"/>
</dbReference>
<dbReference type="GeneID" id="98128339"/>
<evidence type="ECO:0000256" key="3">
    <source>
        <dbReference type="ARBA" id="ARBA00022729"/>
    </source>
</evidence>
<keyword evidence="3 9" id="KW-0732">Signal</keyword>
<reference evidence="11 12" key="1">
    <citation type="journal article" date="2024" name="Commun. Biol.">
        <title>Comparative genomic analysis of thermophilic fungi reveals convergent evolutionary adaptations and gene losses.</title>
        <authorList>
            <person name="Steindorff A.S."/>
            <person name="Aguilar-Pontes M.V."/>
            <person name="Robinson A.J."/>
            <person name="Andreopoulos B."/>
            <person name="LaButti K."/>
            <person name="Kuo A."/>
            <person name="Mondo S."/>
            <person name="Riley R."/>
            <person name="Otillar R."/>
            <person name="Haridas S."/>
            <person name="Lipzen A."/>
            <person name="Grimwood J."/>
            <person name="Schmutz J."/>
            <person name="Clum A."/>
            <person name="Reid I.D."/>
            <person name="Moisan M.C."/>
            <person name="Butler G."/>
            <person name="Nguyen T.T.M."/>
            <person name="Dewar K."/>
            <person name="Conant G."/>
            <person name="Drula E."/>
            <person name="Henrissat B."/>
            <person name="Hansel C."/>
            <person name="Singer S."/>
            <person name="Hutchinson M.I."/>
            <person name="de Vries R.P."/>
            <person name="Natvig D.O."/>
            <person name="Powell A.J."/>
            <person name="Tsang A."/>
            <person name="Grigoriev I.V."/>
        </authorList>
    </citation>
    <scope>NUCLEOTIDE SEQUENCE [LARGE SCALE GENOMIC DNA]</scope>
    <source>
        <strain evidence="11 12">ATCC 22073</strain>
    </source>
</reference>
<accession>A0ABR4DNG4</accession>
<dbReference type="EMBL" id="JAZGUE010000001">
    <property type="protein sequence ID" value="KAL2271322.1"/>
    <property type="molecule type" value="Genomic_DNA"/>
</dbReference>
<feature type="transmembrane region" description="Helical" evidence="8">
    <location>
        <begin position="484"/>
        <end position="503"/>
    </location>
</feature>
<evidence type="ECO:0000313" key="12">
    <source>
        <dbReference type="Proteomes" id="UP001600064"/>
    </source>
</evidence>
<evidence type="ECO:0000259" key="10">
    <source>
        <dbReference type="PROSITE" id="PS51767"/>
    </source>
</evidence>
<evidence type="ECO:0000256" key="8">
    <source>
        <dbReference type="SAM" id="Phobius"/>
    </source>
</evidence>
<feature type="domain" description="Peptidase A1" evidence="10">
    <location>
        <begin position="63"/>
        <end position="408"/>
    </location>
</feature>
<keyword evidence="12" id="KW-1185">Reference proteome</keyword>
<keyword evidence="5 6" id="KW-0378">Hydrolase</keyword>
<dbReference type="PRINTS" id="PR00792">
    <property type="entry name" value="PEPSIN"/>
</dbReference>
<sequence length="504" mass="53773">MKSHGVVAAGALLVGAACAASNTPGIVKWDIQRQHRRQELTRLGKRADTYEEVITNEEMRGGYFATCQIGTPGQPVTLQLDTGSSDIWVPANTAQVCRQRGSGDGCAFGSFDPDASSTFEIVGDGEFDIAYLDQSFAKGDYITDVFEIGGAVLQNMTMGLGLNTDIDHGLVGVGYPTNEAIIHSTDNLDAMYPNLPIQMVNQGLISTPAYSLWLNDLDASSGNILFGGIDTEKYVGQLTRINVYPTQRDPDIWTSFLVALTSLDAVSPSGQDRLSSRQFPIPVVLDSGTTLSYLPTDIAHQTWREVGAIWAPEVGNAVLPCSLRNSKGYFSFGFAGPSGPRINVTMDELVLDLTLGPQPKFTSGPYRGQEACRFGIQNFTSPPFLLGDTFLRSAYVVYDLINHQIGLAATDFNSTDSNIVPFPSEGAHIPSATPAPDQSQVTQTPSFSTPAYEASPGFTDLSAWPSETDNAAPGSAPAFGPGQVAVVGLTMVLTMLGSGLFVLL</sequence>
<dbReference type="InterPro" id="IPR001969">
    <property type="entry name" value="Aspartic_peptidase_AS"/>
</dbReference>
<dbReference type="CDD" id="cd05474">
    <property type="entry name" value="SAP_like"/>
    <property type="match status" value="1"/>
</dbReference>
<comment type="similarity">
    <text evidence="1 6">Belongs to the peptidase A1 family.</text>
</comment>
<dbReference type="RefSeq" id="XP_070870046.1">
    <property type="nucleotide sequence ID" value="XM_071013695.1"/>
</dbReference>
<dbReference type="InterPro" id="IPR033121">
    <property type="entry name" value="PEPTIDASE_A1"/>
</dbReference>
<evidence type="ECO:0000256" key="9">
    <source>
        <dbReference type="SAM" id="SignalP"/>
    </source>
</evidence>
<keyword evidence="8" id="KW-0812">Transmembrane</keyword>
<protein>
    <recommendedName>
        <fullName evidence="10">Peptidase A1 domain-containing protein</fullName>
    </recommendedName>
</protein>
<dbReference type="Gene3D" id="2.40.70.10">
    <property type="entry name" value="Acid Proteases"/>
    <property type="match status" value="2"/>
</dbReference>
<name>A0ABR4DNG4_9PEZI</name>
<dbReference type="InterPro" id="IPR033876">
    <property type="entry name" value="SAP-like"/>
</dbReference>
<feature type="signal peptide" evidence="9">
    <location>
        <begin position="1"/>
        <end position="19"/>
    </location>
</feature>
<keyword evidence="2 6" id="KW-0645">Protease</keyword>